<dbReference type="AlphaFoldDB" id="A0A3S0WZ65"/>
<feature type="compositionally biased region" description="Basic residues" evidence="1">
    <location>
        <begin position="159"/>
        <end position="169"/>
    </location>
</feature>
<evidence type="ECO:0000256" key="2">
    <source>
        <dbReference type="SAM" id="Phobius"/>
    </source>
</evidence>
<dbReference type="OrthoDB" id="4328740at2"/>
<dbReference type="Pfam" id="PF10099">
    <property type="entry name" value="RskA_C"/>
    <property type="match status" value="1"/>
</dbReference>
<accession>A0A3S0WZ65</accession>
<feature type="compositionally biased region" description="Low complexity" evidence="1">
    <location>
        <begin position="91"/>
        <end position="105"/>
    </location>
</feature>
<feature type="compositionally biased region" description="Low complexity" evidence="1">
    <location>
        <begin position="115"/>
        <end position="124"/>
    </location>
</feature>
<reference evidence="4 5" key="1">
    <citation type="submission" date="2018-12" db="EMBL/GenBank/DDBJ databases">
        <authorList>
            <person name="Li F."/>
        </authorList>
    </citation>
    <scope>NUCLEOTIDE SEQUENCE [LARGE SCALE GENOMIC DNA]</scope>
    <source>
        <strain evidence="4 5">EGI 6500705</strain>
    </source>
</reference>
<evidence type="ECO:0000256" key="1">
    <source>
        <dbReference type="SAM" id="MobiDB-lite"/>
    </source>
</evidence>
<sequence length="317" mass="32563">MEHIDPEQLDALALGEEQPSAAQQSHLDACDECRDSVASARRTAGAIRSVRDLAVTEAPDSVWAAIHAELALDPTLAPAPKRGVLTDVAQATPPATPTEAQTETETQPETEAEPTPESGPAPAARAQDPGIAGSAAVVPLTRRGRPERNGGDLAASTRPRGRGRSRRAGSRRWLVPAIAAGVALVLGVGGGLGIARVLQPGTGDVVATARLAALPDWPDATGTATLRELPDGGREVQVEVDTTGEDVDAPLREVWLLTPDASGLVSIGFLDGATGTFRVPADVDLSAYPIVDVSAEPQDGNPAHSGDSIVRGELGAS</sequence>
<gene>
    <name evidence="4" type="ORF">ELQ94_09575</name>
</gene>
<feature type="region of interest" description="Disordered" evidence="1">
    <location>
        <begin position="294"/>
        <end position="317"/>
    </location>
</feature>
<feature type="region of interest" description="Disordered" evidence="1">
    <location>
        <begin position="91"/>
        <end position="169"/>
    </location>
</feature>
<keyword evidence="2" id="KW-1133">Transmembrane helix</keyword>
<protein>
    <recommendedName>
        <fullName evidence="3">Anti-sigma K factor RskA C-terminal domain-containing protein</fullName>
    </recommendedName>
</protein>
<keyword evidence="2" id="KW-0812">Transmembrane</keyword>
<dbReference type="EMBL" id="RZGZ01000002">
    <property type="protein sequence ID" value="RUR01706.1"/>
    <property type="molecule type" value="Genomic_DNA"/>
</dbReference>
<feature type="region of interest" description="Disordered" evidence="1">
    <location>
        <begin position="1"/>
        <end position="27"/>
    </location>
</feature>
<name>A0A3S0WZ65_9MICO</name>
<evidence type="ECO:0000313" key="5">
    <source>
        <dbReference type="Proteomes" id="UP000274909"/>
    </source>
</evidence>
<keyword evidence="2" id="KW-0472">Membrane</keyword>
<evidence type="ECO:0000313" key="4">
    <source>
        <dbReference type="EMBL" id="RUR01706.1"/>
    </source>
</evidence>
<keyword evidence="5" id="KW-1185">Reference proteome</keyword>
<dbReference type="Proteomes" id="UP000274909">
    <property type="component" value="Unassembled WGS sequence"/>
</dbReference>
<dbReference type="InterPro" id="IPR018764">
    <property type="entry name" value="RskA_C"/>
</dbReference>
<dbReference type="RefSeq" id="WP_127049509.1">
    <property type="nucleotide sequence ID" value="NZ_RZGZ01000002.1"/>
</dbReference>
<feature type="transmembrane region" description="Helical" evidence="2">
    <location>
        <begin position="173"/>
        <end position="195"/>
    </location>
</feature>
<evidence type="ECO:0000259" key="3">
    <source>
        <dbReference type="Pfam" id="PF10099"/>
    </source>
</evidence>
<feature type="domain" description="Anti-sigma K factor RskA C-terminal" evidence="3">
    <location>
        <begin position="177"/>
        <end position="307"/>
    </location>
</feature>
<organism evidence="4 5">
    <name type="scientific">Labedella endophytica</name>
    <dbReference type="NCBI Taxonomy" id="1523160"/>
    <lineage>
        <taxon>Bacteria</taxon>
        <taxon>Bacillati</taxon>
        <taxon>Actinomycetota</taxon>
        <taxon>Actinomycetes</taxon>
        <taxon>Micrococcales</taxon>
        <taxon>Microbacteriaceae</taxon>
        <taxon>Labedella</taxon>
    </lineage>
</organism>
<proteinExistence type="predicted"/>
<dbReference type="GO" id="GO:0005886">
    <property type="term" value="C:plasma membrane"/>
    <property type="evidence" value="ECO:0007669"/>
    <property type="project" value="InterPro"/>
</dbReference>
<comment type="caution">
    <text evidence="4">The sequence shown here is derived from an EMBL/GenBank/DDBJ whole genome shotgun (WGS) entry which is preliminary data.</text>
</comment>